<dbReference type="AlphaFoldDB" id="A0A0N4ZI66"/>
<keyword evidence="3" id="KW-1185">Reference proteome</keyword>
<feature type="domain" description="Tyrosine specific protein phosphatases" evidence="2">
    <location>
        <begin position="211"/>
        <end position="283"/>
    </location>
</feature>
<dbReference type="SMART" id="SM00194">
    <property type="entry name" value="PTPc"/>
    <property type="match status" value="1"/>
</dbReference>
<protein>
    <submittedName>
        <fullName evidence="4">Protein-tyrosine-phosphatase</fullName>
    </submittedName>
</protein>
<dbReference type="Proteomes" id="UP000038045">
    <property type="component" value="Unplaced"/>
</dbReference>
<dbReference type="STRING" id="131310.A0A0N4ZI66"/>
<dbReference type="CDD" id="cd00047">
    <property type="entry name" value="PTPc"/>
    <property type="match status" value="1"/>
</dbReference>
<dbReference type="InterPro" id="IPR003595">
    <property type="entry name" value="Tyr_Pase_cat"/>
</dbReference>
<dbReference type="PROSITE" id="PS50056">
    <property type="entry name" value="TYR_PHOSPHATASE_2"/>
    <property type="match status" value="1"/>
</dbReference>
<dbReference type="InterPro" id="IPR052782">
    <property type="entry name" value="Oocyte-zygote_transition_reg"/>
</dbReference>
<dbReference type="Gene3D" id="3.90.190.10">
    <property type="entry name" value="Protein tyrosine phosphatase superfamily"/>
    <property type="match status" value="1"/>
</dbReference>
<reference evidence="4" key="1">
    <citation type="submission" date="2017-02" db="UniProtKB">
        <authorList>
            <consortium name="WormBaseParasite"/>
        </authorList>
    </citation>
    <scope>IDENTIFICATION</scope>
</reference>
<dbReference type="GO" id="GO:0004725">
    <property type="term" value="F:protein tyrosine phosphatase activity"/>
    <property type="evidence" value="ECO:0007669"/>
    <property type="project" value="InterPro"/>
</dbReference>
<dbReference type="PRINTS" id="PR00700">
    <property type="entry name" value="PRTYPHPHTASE"/>
</dbReference>
<accession>A0A0N4ZI66</accession>
<dbReference type="InterPro" id="IPR029021">
    <property type="entry name" value="Prot-tyrosine_phosphatase-like"/>
</dbReference>
<dbReference type="Pfam" id="PF00102">
    <property type="entry name" value="Y_phosphatase"/>
    <property type="match status" value="1"/>
</dbReference>
<proteinExistence type="predicted"/>
<dbReference type="InterPro" id="IPR000242">
    <property type="entry name" value="PTP_cat"/>
</dbReference>
<evidence type="ECO:0000259" key="1">
    <source>
        <dbReference type="PROSITE" id="PS50055"/>
    </source>
</evidence>
<name>A0A0N4ZI66_PARTI</name>
<dbReference type="PANTHER" id="PTHR46163">
    <property type="entry name" value="TYROSINE-PROTEIN PHOSPHATASE-RELATED"/>
    <property type="match status" value="1"/>
</dbReference>
<organism evidence="3 4">
    <name type="scientific">Parastrongyloides trichosuri</name>
    <name type="common">Possum-specific nematode worm</name>
    <dbReference type="NCBI Taxonomy" id="131310"/>
    <lineage>
        <taxon>Eukaryota</taxon>
        <taxon>Metazoa</taxon>
        <taxon>Ecdysozoa</taxon>
        <taxon>Nematoda</taxon>
        <taxon>Chromadorea</taxon>
        <taxon>Rhabditida</taxon>
        <taxon>Tylenchina</taxon>
        <taxon>Panagrolaimomorpha</taxon>
        <taxon>Strongyloidoidea</taxon>
        <taxon>Strongyloididae</taxon>
        <taxon>Parastrongyloides</taxon>
    </lineage>
</organism>
<evidence type="ECO:0000313" key="4">
    <source>
        <dbReference type="WBParaSite" id="PTRK_0000762100.1"/>
    </source>
</evidence>
<sequence length="347" mass="40907">MKKDSKDIKGKGYENIQKWWTTFANSVMKDYTKILKHKDYRGDKIIKHDYDQMALNEPKCRYADIFCIDDTRVILKREFGNIGKDGTEKTDFIHANWITQKRMHQKYILCQGPMENTVEDMWEMLYQENVGALVMLCNAQENGLEKCVTYWPEGQQSYGPYNVKLVNKIETILEESEIREFEITPPNNITRNIFHFQVKHWPDHLAPDDPTYLLRLLKECKRYSNGRVIATHCSAGIGRSGTFVALQYLYVGMREHGVSEPMKLINDIRKQRHGAVQSYIQYAYCLVALGELFAEKGILTRNELHDKVLKNYKIYLKKTFYQIHKRTKRKHTKKPEFMVQDTNIENN</sequence>
<evidence type="ECO:0000313" key="3">
    <source>
        <dbReference type="Proteomes" id="UP000038045"/>
    </source>
</evidence>
<dbReference type="PROSITE" id="PS50055">
    <property type="entry name" value="TYR_PHOSPHATASE_PTP"/>
    <property type="match status" value="1"/>
</dbReference>
<dbReference type="SMART" id="SM00404">
    <property type="entry name" value="PTPc_motif"/>
    <property type="match status" value="1"/>
</dbReference>
<dbReference type="InterPro" id="IPR000387">
    <property type="entry name" value="Tyr_Pase_dom"/>
</dbReference>
<dbReference type="WBParaSite" id="PTRK_0000762100.1">
    <property type="protein sequence ID" value="PTRK_0000762100.1"/>
    <property type="gene ID" value="PTRK_0000762100"/>
</dbReference>
<feature type="domain" description="Tyrosine-protein phosphatase" evidence="1">
    <location>
        <begin position="27"/>
        <end position="292"/>
    </location>
</feature>
<evidence type="ECO:0000259" key="2">
    <source>
        <dbReference type="PROSITE" id="PS50056"/>
    </source>
</evidence>
<dbReference type="SUPFAM" id="SSF52799">
    <property type="entry name" value="(Phosphotyrosine protein) phosphatases II"/>
    <property type="match status" value="1"/>
</dbReference>